<comment type="subcellular location">
    <subcellularLocation>
        <location evidence="1">Cell membrane</location>
        <topology evidence="1">Multi-pass membrane protein</topology>
    </subcellularLocation>
</comment>
<evidence type="ECO:0000313" key="13">
    <source>
        <dbReference type="Proteomes" id="UP000193380"/>
    </source>
</evidence>
<evidence type="ECO:0000256" key="4">
    <source>
        <dbReference type="ARBA" id="ARBA00022475"/>
    </source>
</evidence>
<name>A0A061A8A4_ONCMY</name>
<reference evidence="12" key="1">
    <citation type="journal article" date="2014" name="Nat. Commun.">
        <title>The rainbow trout genome provides novel insights into evolution after whole-genome duplication in vertebrates.</title>
        <authorList>
            <person name="Berthelot C."/>
            <person name="Brunet F."/>
            <person name="Chalopin D."/>
            <person name="Juanchich A."/>
            <person name="Bernard M."/>
            <person name="Noel B."/>
            <person name="Bento P."/>
            <person name="Da Silva C."/>
            <person name="Labadie K."/>
            <person name="Alberti A."/>
            <person name="Aury J.M."/>
            <person name="Louis A."/>
            <person name="Dehais P."/>
            <person name="Bardou P."/>
            <person name="Montfort J."/>
            <person name="Klopp C."/>
            <person name="Cabau C."/>
            <person name="Gaspin C."/>
            <person name="Thorgaard G.H."/>
            <person name="Boussaha M."/>
            <person name="Quillet E."/>
            <person name="Guyomard R."/>
            <person name="Galiana D."/>
            <person name="Bobe J."/>
            <person name="Volff J.N."/>
            <person name="Genet C."/>
            <person name="Wincker P."/>
            <person name="Jaillon O."/>
            <person name="Roest Crollius H."/>
            <person name="Guiguen Y."/>
        </authorList>
    </citation>
    <scope>NUCLEOTIDE SEQUENCE [LARGE SCALE GENOMIC DNA]</scope>
</reference>
<keyword evidence="8" id="KW-0406">Ion transport</keyword>
<keyword evidence="5 11" id="KW-0812">Transmembrane</keyword>
<evidence type="ECO:0000256" key="7">
    <source>
        <dbReference type="ARBA" id="ARBA00022989"/>
    </source>
</evidence>
<keyword evidence="6" id="KW-0375">Hydrogen ion transport</keyword>
<dbReference type="GO" id="GO:0015252">
    <property type="term" value="F:proton channel activity"/>
    <property type="evidence" value="ECO:0007669"/>
    <property type="project" value="InterPro"/>
</dbReference>
<keyword evidence="4" id="KW-1003">Cell membrane</keyword>
<accession>A0A061A8A4</accession>
<keyword evidence="3" id="KW-0813">Transport</keyword>
<dbReference type="InterPro" id="IPR004878">
    <property type="entry name" value="Otopetrin"/>
</dbReference>
<dbReference type="GO" id="GO:0005886">
    <property type="term" value="C:plasma membrane"/>
    <property type="evidence" value="ECO:0007669"/>
    <property type="project" value="UniProtKB-SubCell"/>
</dbReference>
<dbReference type="PANTHER" id="PTHR21522">
    <property type="entry name" value="PROTON CHANNEL OTOP"/>
    <property type="match status" value="1"/>
</dbReference>
<dbReference type="PaxDb" id="8022-A0A061A8A4"/>
<dbReference type="PANTHER" id="PTHR21522:SF35">
    <property type="entry name" value="PROTON CHANNEL OTOP2"/>
    <property type="match status" value="1"/>
</dbReference>
<dbReference type="STRING" id="8022.A0A061A8A4"/>
<reference evidence="12" key="2">
    <citation type="submission" date="2014-03" db="EMBL/GenBank/DDBJ databases">
        <authorList>
            <person name="Genoscope - CEA"/>
        </authorList>
    </citation>
    <scope>NUCLEOTIDE SEQUENCE</scope>
</reference>
<keyword evidence="9 11" id="KW-0472">Membrane</keyword>
<dbReference type="AlphaFoldDB" id="A0A061A8A4"/>
<gene>
    <name evidence="12" type="ORF">GSONMT00042325001</name>
</gene>
<evidence type="ECO:0000256" key="10">
    <source>
        <dbReference type="ARBA" id="ARBA00023303"/>
    </source>
</evidence>
<comment type="similarity">
    <text evidence="2">Belongs to the otopetrin family.</text>
</comment>
<organism evidence="12 13">
    <name type="scientific">Oncorhynchus mykiss</name>
    <name type="common">Rainbow trout</name>
    <name type="synonym">Salmo gairdneri</name>
    <dbReference type="NCBI Taxonomy" id="8022"/>
    <lineage>
        <taxon>Eukaryota</taxon>
        <taxon>Metazoa</taxon>
        <taxon>Chordata</taxon>
        <taxon>Craniata</taxon>
        <taxon>Vertebrata</taxon>
        <taxon>Euteleostomi</taxon>
        <taxon>Actinopterygii</taxon>
        <taxon>Neopterygii</taxon>
        <taxon>Teleostei</taxon>
        <taxon>Protacanthopterygii</taxon>
        <taxon>Salmoniformes</taxon>
        <taxon>Salmonidae</taxon>
        <taxon>Salmoninae</taxon>
        <taxon>Oncorhynchus</taxon>
    </lineage>
</organism>
<protein>
    <submittedName>
        <fullName evidence="12">Uncharacterized protein</fullName>
    </submittedName>
</protein>
<evidence type="ECO:0000256" key="2">
    <source>
        <dbReference type="ARBA" id="ARBA00006513"/>
    </source>
</evidence>
<evidence type="ECO:0000256" key="1">
    <source>
        <dbReference type="ARBA" id="ARBA00004651"/>
    </source>
</evidence>
<sequence length="53" mass="5996">MPAFGARPQFDNTIGAEFYEFTMWAAVVNIGLPFGIFYRMHSVASLFEVFLTS</sequence>
<dbReference type="EMBL" id="FR972281">
    <property type="protein sequence ID" value="CDR13746.1"/>
    <property type="molecule type" value="Genomic_DNA"/>
</dbReference>
<evidence type="ECO:0000256" key="3">
    <source>
        <dbReference type="ARBA" id="ARBA00022448"/>
    </source>
</evidence>
<evidence type="ECO:0000256" key="9">
    <source>
        <dbReference type="ARBA" id="ARBA00023136"/>
    </source>
</evidence>
<evidence type="ECO:0000313" key="12">
    <source>
        <dbReference type="EMBL" id="CDR13746.1"/>
    </source>
</evidence>
<evidence type="ECO:0000256" key="11">
    <source>
        <dbReference type="SAM" id="Phobius"/>
    </source>
</evidence>
<evidence type="ECO:0000256" key="5">
    <source>
        <dbReference type="ARBA" id="ARBA00022692"/>
    </source>
</evidence>
<proteinExistence type="inferred from homology"/>
<feature type="transmembrane region" description="Helical" evidence="11">
    <location>
        <begin position="21"/>
        <end position="38"/>
    </location>
</feature>
<dbReference type="Proteomes" id="UP000193380">
    <property type="component" value="Unassembled WGS sequence"/>
</dbReference>
<keyword evidence="10" id="KW-0407">Ion channel</keyword>
<evidence type="ECO:0000256" key="8">
    <source>
        <dbReference type="ARBA" id="ARBA00023065"/>
    </source>
</evidence>
<keyword evidence="7 11" id="KW-1133">Transmembrane helix</keyword>
<evidence type="ECO:0000256" key="6">
    <source>
        <dbReference type="ARBA" id="ARBA00022781"/>
    </source>
</evidence>